<evidence type="ECO:0000313" key="1">
    <source>
        <dbReference type="EMBL" id="MBX43263.1"/>
    </source>
</evidence>
<organism evidence="1">
    <name type="scientific">Rhizophora mucronata</name>
    <name type="common">Asiatic mangrove</name>
    <dbReference type="NCBI Taxonomy" id="61149"/>
    <lineage>
        <taxon>Eukaryota</taxon>
        <taxon>Viridiplantae</taxon>
        <taxon>Streptophyta</taxon>
        <taxon>Embryophyta</taxon>
        <taxon>Tracheophyta</taxon>
        <taxon>Spermatophyta</taxon>
        <taxon>Magnoliopsida</taxon>
        <taxon>eudicotyledons</taxon>
        <taxon>Gunneridae</taxon>
        <taxon>Pentapetalae</taxon>
        <taxon>rosids</taxon>
        <taxon>fabids</taxon>
        <taxon>Malpighiales</taxon>
        <taxon>Rhizophoraceae</taxon>
        <taxon>Rhizophora</taxon>
    </lineage>
</organism>
<name>A0A2P2NLC2_RHIMU</name>
<dbReference type="EMBL" id="GGEC01062779">
    <property type="protein sequence ID" value="MBX43263.1"/>
    <property type="molecule type" value="Transcribed_RNA"/>
</dbReference>
<dbReference type="AlphaFoldDB" id="A0A2P2NLC2"/>
<proteinExistence type="predicted"/>
<sequence length="20" mass="2081">MSTKIAVTASQLSVSDNICI</sequence>
<protein>
    <submittedName>
        <fullName evidence="1">Uncharacterized protein</fullName>
    </submittedName>
</protein>
<accession>A0A2P2NLC2</accession>
<reference evidence="1" key="1">
    <citation type="submission" date="2018-02" db="EMBL/GenBank/DDBJ databases">
        <title>Rhizophora mucronata_Transcriptome.</title>
        <authorList>
            <person name="Meera S.P."/>
            <person name="Sreeshan A."/>
            <person name="Augustine A."/>
        </authorList>
    </citation>
    <scope>NUCLEOTIDE SEQUENCE</scope>
    <source>
        <tissue evidence="1">Leaf</tissue>
    </source>
</reference>